<proteinExistence type="predicted"/>
<dbReference type="Proteomes" id="UP000054047">
    <property type="component" value="Unassembled WGS sequence"/>
</dbReference>
<protein>
    <submittedName>
        <fullName evidence="1">Uncharacterized protein</fullName>
    </submittedName>
</protein>
<feature type="non-terminal residue" evidence="1">
    <location>
        <position position="109"/>
    </location>
</feature>
<sequence length="109" mass="12438">MVAYLYNVLDKLIALIANRPYSESKARSQLCKEMAAERNKPGSPETQKLFTIIEDIEKSSSHHQRVPCEAVPSTSNKSVHEELAELWVRSGGCAREMAFLNSWFFFELM</sequence>
<dbReference type="EMBL" id="KN749177">
    <property type="protein sequence ID" value="KIH50615.1"/>
    <property type="molecule type" value="Genomic_DNA"/>
</dbReference>
<evidence type="ECO:0000313" key="2">
    <source>
        <dbReference type="Proteomes" id="UP000054047"/>
    </source>
</evidence>
<evidence type="ECO:0000313" key="1">
    <source>
        <dbReference type="EMBL" id="KIH50615.1"/>
    </source>
</evidence>
<reference evidence="1 2" key="1">
    <citation type="submission" date="2013-12" db="EMBL/GenBank/DDBJ databases">
        <title>Draft genome of the parsitic nematode Ancylostoma duodenale.</title>
        <authorList>
            <person name="Mitreva M."/>
        </authorList>
    </citation>
    <scope>NUCLEOTIDE SEQUENCE [LARGE SCALE GENOMIC DNA]</scope>
    <source>
        <strain evidence="1 2">Zhejiang</strain>
    </source>
</reference>
<gene>
    <name evidence="1" type="ORF">ANCDUO_19304</name>
</gene>
<dbReference type="AlphaFoldDB" id="A0A0C2FQ15"/>
<name>A0A0C2FQ15_9BILA</name>
<keyword evidence="2" id="KW-1185">Reference proteome</keyword>
<accession>A0A0C2FQ15</accession>
<organism evidence="1 2">
    <name type="scientific">Ancylostoma duodenale</name>
    <dbReference type="NCBI Taxonomy" id="51022"/>
    <lineage>
        <taxon>Eukaryota</taxon>
        <taxon>Metazoa</taxon>
        <taxon>Ecdysozoa</taxon>
        <taxon>Nematoda</taxon>
        <taxon>Chromadorea</taxon>
        <taxon>Rhabditida</taxon>
        <taxon>Rhabditina</taxon>
        <taxon>Rhabditomorpha</taxon>
        <taxon>Strongyloidea</taxon>
        <taxon>Ancylostomatidae</taxon>
        <taxon>Ancylostomatinae</taxon>
        <taxon>Ancylostoma</taxon>
    </lineage>
</organism>
<dbReference type="OrthoDB" id="5844072at2759"/>